<protein>
    <recommendedName>
        <fullName evidence="4">MARVEL domain-containing protein</fullName>
    </recommendedName>
</protein>
<keyword evidence="1" id="KW-0472">Membrane</keyword>
<keyword evidence="1" id="KW-1133">Transmembrane helix</keyword>
<evidence type="ECO:0008006" key="4">
    <source>
        <dbReference type="Google" id="ProtNLM"/>
    </source>
</evidence>
<dbReference type="HOGENOM" id="CLU_1510993_0_0_1"/>
<gene>
    <name evidence="2" type="ORF">PHLGIDRAFT_476163</name>
</gene>
<dbReference type="EMBL" id="KN840446">
    <property type="protein sequence ID" value="KIP11480.1"/>
    <property type="molecule type" value="Genomic_DNA"/>
</dbReference>
<dbReference type="AlphaFoldDB" id="A0A0C3SF52"/>
<name>A0A0C3SF52_PHLG1</name>
<keyword evidence="1" id="KW-0812">Transmembrane</keyword>
<feature type="transmembrane region" description="Helical" evidence="1">
    <location>
        <begin position="145"/>
        <end position="163"/>
    </location>
</feature>
<evidence type="ECO:0000256" key="1">
    <source>
        <dbReference type="SAM" id="Phobius"/>
    </source>
</evidence>
<keyword evidence="3" id="KW-1185">Reference proteome</keyword>
<feature type="transmembrane region" description="Helical" evidence="1">
    <location>
        <begin position="20"/>
        <end position="38"/>
    </location>
</feature>
<reference evidence="2 3" key="1">
    <citation type="journal article" date="2014" name="PLoS Genet.">
        <title>Analysis of the Phlebiopsis gigantea genome, transcriptome and secretome provides insight into its pioneer colonization strategies of wood.</title>
        <authorList>
            <person name="Hori C."/>
            <person name="Ishida T."/>
            <person name="Igarashi K."/>
            <person name="Samejima M."/>
            <person name="Suzuki H."/>
            <person name="Master E."/>
            <person name="Ferreira P."/>
            <person name="Ruiz-Duenas F.J."/>
            <person name="Held B."/>
            <person name="Canessa P."/>
            <person name="Larrondo L.F."/>
            <person name="Schmoll M."/>
            <person name="Druzhinina I.S."/>
            <person name="Kubicek C.P."/>
            <person name="Gaskell J.A."/>
            <person name="Kersten P."/>
            <person name="St John F."/>
            <person name="Glasner J."/>
            <person name="Sabat G."/>
            <person name="Splinter BonDurant S."/>
            <person name="Syed K."/>
            <person name="Yadav J."/>
            <person name="Mgbeahuruike A.C."/>
            <person name="Kovalchuk A."/>
            <person name="Asiegbu F.O."/>
            <person name="Lackner G."/>
            <person name="Hoffmeister D."/>
            <person name="Rencoret J."/>
            <person name="Gutierrez A."/>
            <person name="Sun H."/>
            <person name="Lindquist E."/>
            <person name="Barry K."/>
            <person name="Riley R."/>
            <person name="Grigoriev I.V."/>
            <person name="Henrissat B."/>
            <person name="Kues U."/>
            <person name="Berka R.M."/>
            <person name="Martinez A.T."/>
            <person name="Covert S.F."/>
            <person name="Blanchette R.A."/>
            <person name="Cullen D."/>
        </authorList>
    </citation>
    <scope>NUCLEOTIDE SEQUENCE [LARGE SCALE GENOMIC DNA]</scope>
    <source>
        <strain evidence="2 3">11061_1 CR5-6</strain>
    </source>
</reference>
<sequence>MPGLNEKDAPSLAARARPWLYGFTFALIFALTAAELGLDSHILHGHGNNSHDYPSLEFKNILGLILFTCIATLLYIVAHPWASVGMSCWWTFVFAVFWGASAGVLNRVVPFEVSKCGESPSAFPSVWGPWLHQCSELVALQGVAWTLWGIFLIKFIVLIVELIEFKPRKNVKTFYTV</sequence>
<dbReference type="OrthoDB" id="2558918at2759"/>
<proteinExistence type="predicted"/>
<accession>A0A0C3SF52</accession>
<dbReference type="Proteomes" id="UP000053257">
    <property type="component" value="Unassembled WGS sequence"/>
</dbReference>
<evidence type="ECO:0000313" key="2">
    <source>
        <dbReference type="EMBL" id="KIP11480.1"/>
    </source>
</evidence>
<organism evidence="2 3">
    <name type="scientific">Phlebiopsis gigantea (strain 11061_1 CR5-6)</name>
    <name type="common">White-rot fungus</name>
    <name type="synonym">Peniophora gigantea</name>
    <dbReference type="NCBI Taxonomy" id="745531"/>
    <lineage>
        <taxon>Eukaryota</taxon>
        <taxon>Fungi</taxon>
        <taxon>Dikarya</taxon>
        <taxon>Basidiomycota</taxon>
        <taxon>Agaricomycotina</taxon>
        <taxon>Agaricomycetes</taxon>
        <taxon>Polyporales</taxon>
        <taxon>Phanerochaetaceae</taxon>
        <taxon>Phlebiopsis</taxon>
    </lineage>
</organism>
<evidence type="ECO:0000313" key="3">
    <source>
        <dbReference type="Proteomes" id="UP000053257"/>
    </source>
</evidence>
<feature type="transmembrane region" description="Helical" evidence="1">
    <location>
        <begin position="89"/>
        <end position="109"/>
    </location>
</feature>
<feature type="transmembrane region" description="Helical" evidence="1">
    <location>
        <begin position="58"/>
        <end position="77"/>
    </location>
</feature>